<comment type="caution">
    <text evidence="3">The sequence shown here is derived from an EMBL/GenBank/DDBJ whole genome shotgun (WGS) entry which is preliminary data.</text>
</comment>
<dbReference type="GO" id="GO:0003677">
    <property type="term" value="F:DNA binding"/>
    <property type="evidence" value="ECO:0007669"/>
    <property type="project" value="InterPro"/>
</dbReference>
<dbReference type="Proteomes" id="UP001253458">
    <property type="component" value="Unassembled WGS sequence"/>
</dbReference>
<dbReference type="EMBL" id="JAVDTS010000011">
    <property type="protein sequence ID" value="MDR6839683.1"/>
    <property type="molecule type" value="Genomic_DNA"/>
</dbReference>
<evidence type="ECO:0000259" key="2">
    <source>
        <dbReference type="Pfam" id="PF03869"/>
    </source>
</evidence>
<name>A0AAJ2F1G3_ACIDE</name>
<evidence type="ECO:0000313" key="3">
    <source>
        <dbReference type="EMBL" id="MDR6767701.1"/>
    </source>
</evidence>
<organism evidence="3 6">
    <name type="scientific">Acidovorax delafieldii</name>
    <name type="common">Pseudomonas delafieldii</name>
    <dbReference type="NCBI Taxonomy" id="47920"/>
    <lineage>
        <taxon>Bacteria</taxon>
        <taxon>Pseudomonadati</taxon>
        <taxon>Pseudomonadota</taxon>
        <taxon>Betaproteobacteria</taxon>
        <taxon>Burkholderiales</taxon>
        <taxon>Comamonadaceae</taxon>
        <taxon>Acidovorax</taxon>
    </lineage>
</organism>
<evidence type="ECO:0000313" key="6">
    <source>
        <dbReference type="Proteomes" id="UP001253458"/>
    </source>
</evidence>
<gene>
    <name evidence="3" type="ORF">J2W88_002982</name>
    <name evidence="4" type="ORF">J2W93_004551</name>
</gene>
<evidence type="ECO:0000313" key="5">
    <source>
        <dbReference type="Proteomes" id="UP001249076"/>
    </source>
</evidence>
<dbReference type="GO" id="GO:0006355">
    <property type="term" value="P:regulation of DNA-templated transcription"/>
    <property type="evidence" value="ECO:0007669"/>
    <property type="project" value="InterPro"/>
</dbReference>
<evidence type="ECO:0000313" key="4">
    <source>
        <dbReference type="EMBL" id="MDR6839683.1"/>
    </source>
</evidence>
<reference evidence="3 5" key="1">
    <citation type="submission" date="2023-07" db="EMBL/GenBank/DDBJ databases">
        <title>Sorghum-associated microbial communities from plants grown in Nebraska, USA.</title>
        <authorList>
            <person name="Schachtman D."/>
        </authorList>
    </citation>
    <scope>NUCLEOTIDE SEQUENCE</scope>
    <source>
        <strain evidence="4 5">BE105</strain>
        <strain evidence="3">BE69</strain>
    </source>
</reference>
<dbReference type="EMBL" id="JAVDTL010000004">
    <property type="protein sequence ID" value="MDR6767701.1"/>
    <property type="molecule type" value="Genomic_DNA"/>
</dbReference>
<dbReference type="Pfam" id="PF03869">
    <property type="entry name" value="Arc"/>
    <property type="match status" value="1"/>
</dbReference>
<dbReference type="AlphaFoldDB" id="A0AAJ2F1G3"/>
<dbReference type="Gene3D" id="1.10.1220.10">
    <property type="entry name" value="Met repressor-like"/>
    <property type="match status" value="1"/>
</dbReference>
<sequence>MASEDVQTNLRMPAELKESLQAAAERNNRSLSAEVVFRLVHSFSQDAGLLQEGESDEMRREREALTLRREVMLGRLQMLETLIAFKMKMVFELDVGTQMDEIESLQLDLALRRKEMQSLKREIADLEARIEEIDRDLQLPEWSEGLKSIAAKMPK</sequence>
<dbReference type="InterPro" id="IPR005569">
    <property type="entry name" value="Arc_DNA-bd_dom"/>
</dbReference>
<feature type="domain" description="Arc-like DNA binding" evidence="2">
    <location>
        <begin position="3"/>
        <end position="47"/>
    </location>
</feature>
<feature type="coiled-coil region" evidence="1">
    <location>
        <begin position="102"/>
        <end position="136"/>
    </location>
</feature>
<proteinExistence type="predicted"/>
<dbReference type="RefSeq" id="WP_209820675.1">
    <property type="nucleotide sequence ID" value="NZ_JAVDTL010000004.1"/>
</dbReference>
<keyword evidence="3" id="KW-0131">Cell cycle</keyword>
<dbReference type="InterPro" id="IPR010985">
    <property type="entry name" value="Ribbon_hlx_hlx"/>
</dbReference>
<evidence type="ECO:0000256" key="1">
    <source>
        <dbReference type="SAM" id="Coils"/>
    </source>
</evidence>
<keyword evidence="3" id="KW-0132">Cell division</keyword>
<dbReference type="InterPro" id="IPR013321">
    <property type="entry name" value="Arc_rbn_hlx_hlx"/>
</dbReference>
<dbReference type="GO" id="GO:0051301">
    <property type="term" value="P:cell division"/>
    <property type="evidence" value="ECO:0007669"/>
    <property type="project" value="UniProtKB-KW"/>
</dbReference>
<accession>A0AAJ2F1G3</accession>
<keyword evidence="5" id="KW-1185">Reference proteome</keyword>
<dbReference type="Proteomes" id="UP001249076">
    <property type="component" value="Unassembled WGS sequence"/>
</dbReference>
<protein>
    <submittedName>
        <fullName evidence="3">Cell division protein FtsB</fullName>
    </submittedName>
</protein>
<keyword evidence="1" id="KW-0175">Coiled coil</keyword>
<dbReference type="SUPFAM" id="SSF47598">
    <property type="entry name" value="Ribbon-helix-helix"/>
    <property type="match status" value="1"/>
</dbReference>